<keyword evidence="5" id="KW-0479">Metal-binding</keyword>
<organism evidence="9 10">
    <name type="scientific">Gilvirhabdus luticola</name>
    <dbReference type="NCBI Taxonomy" id="3079858"/>
    <lineage>
        <taxon>Bacteria</taxon>
        <taxon>Pseudomonadati</taxon>
        <taxon>Bacteroidota</taxon>
        <taxon>Flavobacteriia</taxon>
        <taxon>Flavobacteriales</taxon>
        <taxon>Flavobacteriaceae</taxon>
        <taxon>Gilvirhabdus</taxon>
    </lineage>
</organism>
<sequence>MLDILFSHSYFYKFDAKQWKNKTPYPPLGTIYAASYLRQHDYSVSLFDTCLIDNPQDIQPVLENQTPKLFVIYDDCFNYLTKMCLTKMREAAFEMIQIAKTHDCKVIVSSSDATDHYKDYLEAGADFIIQGEGEITLKELSDSLMKNESYSNILGIAYKENNNIVVNPKRPVLNELDTLPLPAWDLIDIDAYKSIWNSGGKEFTLNMVTTRGCPFKCNWCAKPIYGNRYNSHSVQYITNHISYLKENYGVNKFWMCDDIFGLKPNWVQEFNQELKKRSLKIKYYIQSRVDLLLKEDTIDALAESGLEEVWVGAESGSQTILDAMDKGTTVKQIYEATSLLKQKNIRVAFFIQFGYLGETKEDIDKTIHMIKELQPDNLGISVSYPLPGTKFYEKVKDDLKLKANWTDSDDLAMMFKGTYHSKYYKKLHRYVHKEYRKSQAITNFKKVLQMPFKTTKPELRSMLLFLYYVLFAFINKVQLKKFQHSHA</sequence>
<dbReference type="Gene3D" id="3.80.30.20">
    <property type="entry name" value="tm_1862 like domain"/>
    <property type="match status" value="1"/>
</dbReference>
<dbReference type="Pfam" id="PF04055">
    <property type="entry name" value="Radical_SAM"/>
    <property type="match status" value="1"/>
</dbReference>
<dbReference type="SFLD" id="SFLDS00029">
    <property type="entry name" value="Radical_SAM"/>
    <property type="match status" value="1"/>
</dbReference>
<evidence type="ECO:0000313" key="9">
    <source>
        <dbReference type="EMBL" id="MDU8886432.1"/>
    </source>
</evidence>
<comment type="caution">
    <text evidence="9">The sequence shown here is derived from an EMBL/GenBank/DDBJ whole genome shotgun (WGS) entry which is preliminary data.</text>
</comment>
<dbReference type="InterPro" id="IPR006638">
    <property type="entry name" value="Elp3/MiaA/NifB-like_rSAM"/>
</dbReference>
<dbReference type="InterPro" id="IPR051198">
    <property type="entry name" value="BchE-like"/>
</dbReference>
<dbReference type="InterPro" id="IPR023404">
    <property type="entry name" value="rSAM_horseshoe"/>
</dbReference>
<feature type="domain" description="Radical SAM core" evidence="8">
    <location>
        <begin position="199"/>
        <end position="418"/>
    </location>
</feature>
<keyword evidence="7" id="KW-0411">Iron-sulfur</keyword>
<evidence type="ECO:0000256" key="3">
    <source>
        <dbReference type="ARBA" id="ARBA00022679"/>
    </source>
</evidence>
<proteinExistence type="predicted"/>
<keyword evidence="10" id="KW-1185">Reference proteome</keyword>
<dbReference type="SMART" id="SM00729">
    <property type="entry name" value="Elp3"/>
    <property type="match status" value="1"/>
</dbReference>
<dbReference type="PANTHER" id="PTHR43409">
    <property type="entry name" value="ANAEROBIC MAGNESIUM-PROTOPORPHYRIN IX MONOMETHYL ESTER CYCLASE-RELATED"/>
    <property type="match status" value="1"/>
</dbReference>
<keyword evidence="4" id="KW-0949">S-adenosyl-L-methionine</keyword>
<dbReference type="RefSeq" id="WP_316662471.1">
    <property type="nucleotide sequence ID" value="NZ_JAWHTF010000005.1"/>
</dbReference>
<dbReference type="SUPFAM" id="SSF102114">
    <property type="entry name" value="Radical SAM enzymes"/>
    <property type="match status" value="1"/>
</dbReference>
<keyword evidence="3" id="KW-0808">Transferase</keyword>
<dbReference type="PANTHER" id="PTHR43409:SF7">
    <property type="entry name" value="BLL1977 PROTEIN"/>
    <property type="match status" value="1"/>
</dbReference>
<dbReference type="SFLD" id="SFLDG01123">
    <property type="entry name" value="methyltransferase_(Class_B)"/>
    <property type="match status" value="1"/>
</dbReference>
<protein>
    <submittedName>
        <fullName evidence="9">Radical SAM protein</fullName>
    </submittedName>
</protein>
<dbReference type="SFLD" id="SFLDG01082">
    <property type="entry name" value="B12-binding_domain_containing"/>
    <property type="match status" value="1"/>
</dbReference>
<comment type="cofactor">
    <cofactor evidence="1">
        <name>[4Fe-4S] cluster</name>
        <dbReference type="ChEBI" id="CHEBI:49883"/>
    </cofactor>
</comment>
<name>A0ABU3U7P5_9FLAO</name>
<evidence type="ECO:0000256" key="6">
    <source>
        <dbReference type="ARBA" id="ARBA00023004"/>
    </source>
</evidence>
<accession>A0ABU3U7P5</accession>
<evidence type="ECO:0000256" key="1">
    <source>
        <dbReference type="ARBA" id="ARBA00001966"/>
    </source>
</evidence>
<dbReference type="PROSITE" id="PS51918">
    <property type="entry name" value="RADICAL_SAM"/>
    <property type="match status" value="1"/>
</dbReference>
<dbReference type="Gene3D" id="3.40.50.280">
    <property type="entry name" value="Cobalamin-binding domain"/>
    <property type="match status" value="1"/>
</dbReference>
<evidence type="ECO:0000256" key="2">
    <source>
        <dbReference type="ARBA" id="ARBA00022603"/>
    </source>
</evidence>
<keyword evidence="6" id="KW-0408">Iron</keyword>
<evidence type="ECO:0000313" key="10">
    <source>
        <dbReference type="Proteomes" id="UP001268651"/>
    </source>
</evidence>
<evidence type="ECO:0000256" key="5">
    <source>
        <dbReference type="ARBA" id="ARBA00022723"/>
    </source>
</evidence>
<keyword evidence="2" id="KW-0489">Methyltransferase</keyword>
<dbReference type="InterPro" id="IPR058240">
    <property type="entry name" value="rSAM_sf"/>
</dbReference>
<evidence type="ECO:0000256" key="4">
    <source>
        <dbReference type="ARBA" id="ARBA00022691"/>
    </source>
</evidence>
<evidence type="ECO:0000256" key="7">
    <source>
        <dbReference type="ARBA" id="ARBA00023014"/>
    </source>
</evidence>
<dbReference type="CDD" id="cd02068">
    <property type="entry name" value="radical_SAM_B12_BD"/>
    <property type="match status" value="1"/>
</dbReference>
<dbReference type="Proteomes" id="UP001268651">
    <property type="component" value="Unassembled WGS sequence"/>
</dbReference>
<gene>
    <name evidence="9" type="ORF">RXV94_09695</name>
</gene>
<evidence type="ECO:0000259" key="8">
    <source>
        <dbReference type="PROSITE" id="PS51918"/>
    </source>
</evidence>
<reference evidence="9 10" key="1">
    <citation type="submission" date="2023-10" db="EMBL/GenBank/DDBJ databases">
        <title>Marimonas sp. nov. isolated from tidal mud flat.</title>
        <authorList>
            <person name="Jaincy N.J."/>
            <person name="Srinivasan S."/>
            <person name="Lee S.-S."/>
        </authorList>
    </citation>
    <scope>NUCLEOTIDE SEQUENCE [LARGE SCALE GENOMIC DNA]</scope>
    <source>
        <strain evidence="9 10">MJ-SS3</strain>
    </source>
</reference>
<dbReference type="CDD" id="cd01335">
    <property type="entry name" value="Radical_SAM"/>
    <property type="match status" value="1"/>
</dbReference>
<dbReference type="InterPro" id="IPR034466">
    <property type="entry name" value="Methyltransferase_Class_B"/>
</dbReference>
<dbReference type="EMBL" id="JAWHTF010000005">
    <property type="protein sequence ID" value="MDU8886432.1"/>
    <property type="molecule type" value="Genomic_DNA"/>
</dbReference>
<dbReference type="InterPro" id="IPR007197">
    <property type="entry name" value="rSAM"/>
</dbReference>